<evidence type="ECO:0000256" key="1">
    <source>
        <dbReference type="ARBA" id="ARBA00008023"/>
    </source>
</evidence>
<dbReference type="Proteomes" id="UP000248724">
    <property type="component" value="Unassembled WGS sequence"/>
</dbReference>
<dbReference type="SUPFAM" id="SSF52972">
    <property type="entry name" value="ITPase-like"/>
    <property type="match status" value="1"/>
</dbReference>
<evidence type="ECO:0000313" key="3">
    <source>
        <dbReference type="EMBL" id="PZR80168.1"/>
    </source>
</evidence>
<organism evidence="3 4">
    <name type="scientific">Candidatus Aeolococcus gillhamiae</name>
    <dbReference type="NCBI Taxonomy" id="3127015"/>
    <lineage>
        <taxon>Bacteria</taxon>
        <taxon>Bacillati</taxon>
        <taxon>Candidatus Dormiibacterota</taxon>
        <taxon>Candidatus Dormibacteria</taxon>
        <taxon>Candidatus Aeolococcales</taxon>
        <taxon>Candidatus Aeolococcaceae</taxon>
        <taxon>Candidatus Aeolococcus</taxon>
    </lineage>
</organism>
<accession>A0A2W6A472</accession>
<comment type="caution">
    <text evidence="3">The sequence shown here is derived from an EMBL/GenBank/DDBJ whole genome shotgun (WGS) entry which is preliminary data.</text>
</comment>
<keyword evidence="2" id="KW-0378">Hydrolase</keyword>
<name>A0A2W6A472_9BACT</name>
<protein>
    <submittedName>
        <fullName evidence="3">Non-canonical purine NTP pyrophosphatase</fullName>
    </submittedName>
</protein>
<dbReference type="PANTHER" id="PTHR11067:SF9">
    <property type="entry name" value="INOSINE TRIPHOSPHATE PYROPHOSPHATASE"/>
    <property type="match status" value="1"/>
</dbReference>
<proteinExistence type="inferred from homology"/>
<dbReference type="GO" id="GO:0047429">
    <property type="term" value="F:nucleoside triphosphate diphosphatase activity"/>
    <property type="evidence" value="ECO:0007669"/>
    <property type="project" value="InterPro"/>
</dbReference>
<evidence type="ECO:0000313" key="4">
    <source>
        <dbReference type="Proteomes" id="UP000248724"/>
    </source>
</evidence>
<dbReference type="GO" id="GO:0009143">
    <property type="term" value="P:nucleoside triphosphate catabolic process"/>
    <property type="evidence" value="ECO:0007669"/>
    <property type="project" value="InterPro"/>
</dbReference>
<dbReference type="AlphaFoldDB" id="A0A2W6A472"/>
<gene>
    <name evidence="3" type="ORF">DLM65_08910</name>
</gene>
<dbReference type="Gene3D" id="3.90.950.10">
    <property type="match status" value="1"/>
</dbReference>
<dbReference type="InterPro" id="IPR029001">
    <property type="entry name" value="ITPase-like_fam"/>
</dbReference>
<dbReference type="InterPro" id="IPR002637">
    <property type="entry name" value="RdgB/HAM1"/>
</dbReference>
<reference evidence="3 4" key="1">
    <citation type="journal article" date="2017" name="Nature">
        <title>Atmospheric trace gases support primary production in Antarctic desert surface soil.</title>
        <authorList>
            <person name="Ji M."/>
            <person name="Greening C."/>
            <person name="Vanwonterghem I."/>
            <person name="Carere C.R."/>
            <person name="Bay S.K."/>
            <person name="Steen J.A."/>
            <person name="Montgomery K."/>
            <person name="Lines T."/>
            <person name="Beardall J."/>
            <person name="van Dorst J."/>
            <person name="Snape I."/>
            <person name="Stott M.B."/>
            <person name="Hugenholtz P."/>
            <person name="Ferrari B.C."/>
        </authorList>
    </citation>
    <scope>NUCLEOTIDE SEQUENCE [LARGE SCALE GENOMIC DNA]</scope>
    <source>
        <strain evidence="3">RRmetagenome_bin12</strain>
    </source>
</reference>
<sequence>GFGYDSVFVPDAGDGRTFAEMSRADKQAVSHRGRAFTALARSLRDI</sequence>
<dbReference type="PANTHER" id="PTHR11067">
    <property type="entry name" value="INOSINE TRIPHOSPHATE PYROPHOSPHATASE/HAM1 PROTEIN"/>
    <property type="match status" value="1"/>
</dbReference>
<evidence type="ECO:0000256" key="2">
    <source>
        <dbReference type="ARBA" id="ARBA00022801"/>
    </source>
</evidence>
<dbReference type="EMBL" id="QHBU01000168">
    <property type="protein sequence ID" value="PZR80168.1"/>
    <property type="molecule type" value="Genomic_DNA"/>
</dbReference>
<dbReference type="GO" id="GO:0005829">
    <property type="term" value="C:cytosol"/>
    <property type="evidence" value="ECO:0007669"/>
    <property type="project" value="TreeGrafter"/>
</dbReference>
<dbReference type="Pfam" id="PF01725">
    <property type="entry name" value="Ham1p_like"/>
    <property type="match status" value="1"/>
</dbReference>
<comment type="similarity">
    <text evidence="1">Belongs to the HAM1 NTPase family.</text>
</comment>
<feature type="non-terminal residue" evidence="3">
    <location>
        <position position="1"/>
    </location>
</feature>